<evidence type="ECO:0008006" key="3">
    <source>
        <dbReference type="Google" id="ProtNLM"/>
    </source>
</evidence>
<reference evidence="1 2" key="1">
    <citation type="journal article" date="2015" name="Nature">
        <title>rRNA introns, odd ribosomes, and small enigmatic genomes across a large radiation of phyla.</title>
        <authorList>
            <person name="Brown C.T."/>
            <person name="Hug L.A."/>
            <person name="Thomas B.C."/>
            <person name="Sharon I."/>
            <person name="Castelle C.J."/>
            <person name="Singh A."/>
            <person name="Wilkins M.J."/>
            <person name="Williams K.H."/>
            <person name="Banfield J.F."/>
        </authorList>
    </citation>
    <scope>NUCLEOTIDE SEQUENCE [LARGE SCALE GENOMIC DNA]</scope>
</reference>
<evidence type="ECO:0000313" key="1">
    <source>
        <dbReference type="EMBL" id="KKT81862.1"/>
    </source>
</evidence>
<proteinExistence type="predicted"/>
<dbReference type="EMBL" id="LCJR01000014">
    <property type="protein sequence ID" value="KKT81862.1"/>
    <property type="molecule type" value="Genomic_DNA"/>
</dbReference>
<sequence length="189" mass="22052">MVIELFGLPGAGKTTFAKQLEADGFTVVKIRTKKELLYFNFVHLVRHPISSLMNAIFILKNSPNPGLRYYKFMNFFLDMNARYEKARLYGKAVLDQGYFQNVLSVFENPMSAEIMKRYIKHLPKPDKLIVLDILAEESLKRAGERGYYSRERFGDEYVENWRKVVLQNYDLFKKVVGDLGVEYEIVSNN</sequence>
<organism evidence="1 2">
    <name type="scientific">Candidatus Yanofskybacteria bacterium GW2011_GWA2_44_9</name>
    <dbReference type="NCBI Taxonomy" id="1619025"/>
    <lineage>
        <taxon>Bacteria</taxon>
        <taxon>Candidatus Yanofskyibacteriota</taxon>
    </lineage>
</organism>
<dbReference type="SUPFAM" id="SSF52540">
    <property type="entry name" value="P-loop containing nucleoside triphosphate hydrolases"/>
    <property type="match status" value="1"/>
</dbReference>
<name>A0A0G1MM23_9BACT</name>
<evidence type="ECO:0000313" key="2">
    <source>
        <dbReference type="Proteomes" id="UP000034032"/>
    </source>
</evidence>
<accession>A0A0G1MM23</accession>
<dbReference type="Gene3D" id="3.40.50.300">
    <property type="entry name" value="P-loop containing nucleotide triphosphate hydrolases"/>
    <property type="match status" value="1"/>
</dbReference>
<gene>
    <name evidence="1" type="ORF">UW79_C0014G0014</name>
</gene>
<dbReference type="AlphaFoldDB" id="A0A0G1MM23"/>
<protein>
    <recommendedName>
        <fullName evidence="3">Thymidylate kinase-like domain-containing protein</fullName>
    </recommendedName>
</protein>
<dbReference type="Proteomes" id="UP000034032">
    <property type="component" value="Unassembled WGS sequence"/>
</dbReference>
<comment type="caution">
    <text evidence="1">The sequence shown here is derived from an EMBL/GenBank/DDBJ whole genome shotgun (WGS) entry which is preliminary data.</text>
</comment>
<dbReference type="InterPro" id="IPR027417">
    <property type="entry name" value="P-loop_NTPase"/>
</dbReference>